<keyword evidence="2 5" id="KW-0812">Transmembrane</keyword>
<evidence type="ECO:0000313" key="7">
    <source>
        <dbReference type="EMBL" id="KRT93470.1"/>
    </source>
</evidence>
<dbReference type="STRING" id="1664069.BGLY_1641"/>
<evidence type="ECO:0000259" key="6">
    <source>
        <dbReference type="Pfam" id="PF04893"/>
    </source>
</evidence>
<evidence type="ECO:0000256" key="2">
    <source>
        <dbReference type="ARBA" id="ARBA00022692"/>
    </source>
</evidence>
<comment type="subcellular location">
    <subcellularLocation>
        <location evidence="1">Membrane</location>
        <topology evidence="1">Multi-pass membrane protein</topology>
    </subcellularLocation>
</comment>
<dbReference type="GO" id="GO:0016020">
    <property type="term" value="C:membrane"/>
    <property type="evidence" value="ECO:0007669"/>
    <property type="project" value="UniProtKB-SubCell"/>
</dbReference>
<reference evidence="7 9" key="1">
    <citation type="journal article" date="2015" name="Int. J. Syst. Evol. Microbiol.">
        <title>Bacillus glycinifermentans sp. nov., isolated from fermented soybean paste.</title>
        <authorList>
            <person name="Kim S.J."/>
            <person name="Dunlap C.A."/>
            <person name="Kwon S.W."/>
            <person name="Rooney A.P."/>
        </authorList>
    </citation>
    <scope>NUCLEOTIDE SEQUENCE [LARGE SCALE GENOMIC DNA]</scope>
    <source>
        <strain evidence="7 9">GO-13</strain>
    </source>
</reference>
<evidence type="ECO:0000256" key="1">
    <source>
        <dbReference type="ARBA" id="ARBA00004141"/>
    </source>
</evidence>
<evidence type="ECO:0000313" key="9">
    <source>
        <dbReference type="Proteomes" id="UP000036168"/>
    </source>
</evidence>
<dbReference type="AlphaFoldDB" id="A0A0T6BPF8"/>
<dbReference type="EMBL" id="LECW02000021">
    <property type="protein sequence ID" value="KRT93470.1"/>
    <property type="molecule type" value="Genomic_DNA"/>
</dbReference>
<feature type="transmembrane region" description="Helical" evidence="5">
    <location>
        <begin position="75"/>
        <end position="107"/>
    </location>
</feature>
<dbReference type="RefSeq" id="WP_048353059.1">
    <property type="nucleotide sequence ID" value="NZ_CP023481.1"/>
</dbReference>
<dbReference type="InterPro" id="IPR006977">
    <property type="entry name" value="Yip1_dom"/>
</dbReference>
<comment type="caution">
    <text evidence="7">The sequence shown here is derived from an EMBL/GenBank/DDBJ whole genome shotgun (WGS) entry which is preliminary data.</text>
</comment>
<feature type="transmembrane region" description="Helical" evidence="5">
    <location>
        <begin position="164"/>
        <end position="187"/>
    </location>
</feature>
<reference evidence="8 10" key="3">
    <citation type="submission" date="2023-03" db="EMBL/GenBank/DDBJ databases">
        <title>Agriculturally important microbes genome sequencing.</title>
        <authorList>
            <person name="Dunlap C."/>
        </authorList>
    </citation>
    <scope>NUCLEOTIDE SEQUENCE [LARGE SCALE GENOMIC DNA]</scope>
    <source>
        <strain evidence="8 10">CBP-3203</strain>
    </source>
</reference>
<organism evidence="7 9">
    <name type="scientific">Bacillus glycinifermentans</name>
    <dbReference type="NCBI Taxonomy" id="1664069"/>
    <lineage>
        <taxon>Bacteria</taxon>
        <taxon>Bacillati</taxon>
        <taxon>Bacillota</taxon>
        <taxon>Bacilli</taxon>
        <taxon>Bacillales</taxon>
        <taxon>Bacillaceae</taxon>
        <taxon>Bacillus</taxon>
    </lineage>
</organism>
<dbReference type="EMBL" id="JARRTL010000009">
    <property type="protein sequence ID" value="MEC0485453.1"/>
    <property type="molecule type" value="Genomic_DNA"/>
</dbReference>
<evidence type="ECO:0000313" key="8">
    <source>
        <dbReference type="EMBL" id="MEC0485453.1"/>
    </source>
</evidence>
<gene>
    <name evidence="7" type="ORF">AB447_218975</name>
    <name evidence="8" type="ORF">P8828_11470</name>
</gene>
<evidence type="ECO:0000256" key="3">
    <source>
        <dbReference type="ARBA" id="ARBA00022989"/>
    </source>
</evidence>
<dbReference type="Pfam" id="PF04893">
    <property type="entry name" value="Yip1"/>
    <property type="match status" value="1"/>
</dbReference>
<dbReference type="OrthoDB" id="2940219at2"/>
<evidence type="ECO:0000256" key="5">
    <source>
        <dbReference type="SAM" id="Phobius"/>
    </source>
</evidence>
<keyword evidence="10" id="KW-1185">Reference proteome</keyword>
<feature type="transmembrane region" description="Helical" evidence="5">
    <location>
        <begin position="35"/>
        <end position="55"/>
    </location>
</feature>
<name>A0A0T6BPF8_9BACI</name>
<feature type="domain" description="Yip1" evidence="6">
    <location>
        <begin position="16"/>
        <end position="215"/>
    </location>
</feature>
<feature type="transmembrane region" description="Helical" evidence="5">
    <location>
        <begin position="119"/>
        <end position="144"/>
    </location>
</feature>
<proteinExistence type="predicted"/>
<feature type="transmembrane region" description="Helical" evidence="5">
    <location>
        <begin position="199"/>
        <end position="219"/>
    </location>
</feature>
<dbReference type="Proteomes" id="UP000036168">
    <property type="component" value="Unassembled WGS sequence"/>
</dbReference>
<dbReference type="Proteomes" id="UP001341297">
    <property type="component" value="Unassembled WGS sequence"/>
</dbReference>
<keyword evidence="4 5" id="KW-0472">Membrane</keyword>
<evidence type="ECO:0000313" key="10">
    <source>
        <dbReference type="Proteomes" id="UP001341297"/>
    </source>
</evidence>
<sequence>MEANLEKNPVKSPSIFGILTSPGEQFERIKTKPAIWGPLLLVLVLTVVGAVYTAVGTNYDAIFKESGLTGEELEIVRPLAVGGAIFGTIFIQIATVFIAPLIYWLCVKISGGTTTYRNMLSLNLFIMFISCIGLLINGLFLYFTDSTSLYNVTSLASIIPAEQPLASILNIFEVFSLWGYVLLAVGLEKVGGISKKSAWISVAVLFGILLLFSVASGFFDAMSAGA</sequence>
<evidence type="ECO:0000256" key="4">
    <source>
        <dbReference type="ARBA" id="ARBA00023136"/>
    </source>
</evidence>
<protein>
    <submittedName>
        <fullName evidence="8">Yip1 family protein</fullName>
    </submittedName>
</protein>
<reference evidence="7" key="2">
    <citation type="submission" date="2015-10" db="EMBL/GenBank/DDBJ databases">
        <authorList>
            <person name="Gilbert D.G."/>
        </authorList>
    </citation>
    <scope>NUCLEOTIDE SEQUENCE</scope>
    <source>
        <strain evidence="7">GO-13</strain>
    </source>
</reference>
<keyword evidence="3 5" id="KW-1133">Transmembrane helix</keyword>
<accession>A0A0T6BPF8</accession>